<feature type="non-terminal residue" evidence="7">
    <location>
        <position position="1"/>
    </location>
</feature>
<dbReference type="GO" id="GO:0140115">
    <property type="term" value="P:export across plasma membrane"/>
    <property type="evidence" value="ECO:0007669"/>
    <property type="project" value="UniProtKB-ARBA"/>
</dbReference>
<dbReference type="GO" id="GO:0016020">
    <property type="term" value="C:membrane"/>
    <property type="evidence" value="ECO:0007669"/>
    <property type="project" value="UniProtKB-SubCell"/>
</dbReference>
<organism evidence="7 8">
    <name type="scientific">Pleomassaria siparia CBS 279.74</name>
    <dbReference type="NCBI Taxonomy" id="1314801"/>
    <lineage>
        <taxon>Eukaryota</taxon>
        <taxon>Fungi</taxon>
        <taxon>Dikarya</taxon>
        <taxon>Ascomycota</taxon>
        <taxon>Pezizomycotina</taxon>
        <taxon>Dothideomycetes</taxon>
        <taxon>Pleosporomycetidae</taxon>
        <taxon>Pleosporales</taxon>
        <taxon>Pleomassariaceae</taxon>
        <taxon>Pleomassaria</taxon>
    </lineage>
</organism>
<keyword evidence="3 5" id="KW-1133">Transmembrane helix</keyword>
<protein>
    <submittedName>
        <fullName evidence="7">MFS multidrug transporter</fullName>
    </submittedName>
</protein>
<feature type="transmembrane region" description="Helical" evidence="5">
    <location>
        <begin position="426"/>
        <end position="443"/>
    </location>
</feature>
<feature type="transmembrane region" description="Helical" evidence="5">
    <location>
        <begin position="277"/>
        <end position="295"/>
    </location>
</feature>
<gene>
    <name evidence="7" type="ORF">K504DRAFT_421489</name>
</gene>
<dbReference type="InterPro" id="IPR005829">
    <property type="entry name" value="Sugar_transporter_CS"/>
</dbReference>
<dbReference type="CDD" id="cd17323">
    <property type="entry name" value="MFS_Tpo1_MDR_like"/>
    <property type="match status" value="1"/>
</dbReference>
<feature type="transmembrane region" description="Helical" evidence="5">
    <location>
        <begin position="202"/>
        <end position="222"/>
    </location>
</feature>
<evidence type="ECO:0000256" key="1">
    <source>
        <dbReference type="ARBA" id="ARBA00004141"/>
    </source>
</evidence>
<keyword evidence="2 5" id="KW-0812">Transmembrane</keyword>
<feature type="transmembrane region" description="Helical" evidence="5">
    <location>
        <begin position="50"/>
        <end position="72"/>
    </location>
</feature>
<dbReference type="OrthoDB" id="6770063at2759"/>
<dbReference type="Pfam" id="PF07690">
    <property type="entry name" value="MFS_1"/>
    <property type="match status" value="1"/>
</dbReference>
<evidence type="ECO:0000313" key="7">
    <source>
        <dbReference type="EMBL" id="KAF2715071.1"/>
    </source>
</evidence>
<evidence type="ECO:0000256" key="5">
    <source>
        <dbReference type="SAM" id="Phobius"/>
    </source>
</evidence>
<keyword evidence="4 5" id="KW-0472">Membrane</keyword>
<evidence type="ECO:0000256" key="3">
    <source>
        <dbReference type="ARBA" id="ARBA00022989"/>
    </source>
</evidence>
<feature type="domain" description="Major facilitator superfamily (MFS) profile" evidence="6">
    <location>
        <begin position="48"/>
        <end position="477"/>
    </location>
</feature>
<dbReference type="InterPro" id="IPR011701">
    <property type="entry name" value="MFS"/>
</dbReference>
<dbReference type="GO" id="GO:0042908">
    <property type="term" value="P:xenobiotic transport"/>
    <property type="evidence" value="ECO:0007669"/>
    <property type="project" value="UniProtKB-ARBA"/>
</dbReference>
<dbReference type="PANTHER" id="PTHR23502">
    <property type="entry name" value="MAJOR FACILITATOR SUPERFAMILY"/>
    <property type="match status" value="1"/>
</dbReference>
<feature type="transmembrane region" description="Helical" evidence="5">
    <location>
        <begin position="389"/>
        <end position="414"/>
    </location>
</feature>
<dbReference type="PANTHER" id="PTHR23502:SF60">
    <property type="entry name" value="MAJOR FACILITATOR SUPERFAMILY (MFS) PROFILE DOMAIN-CONTAINING PROTEIN-RELATED"/>
    <property type="match status" value="1"/>
</dbReference>
<dbReference type="AlphaFoldDB" id="A0A6G1KRP9"/>
<dbReference type="Gene3D" id="1.20.1250.20">
    <property type="entry name" value="MFS general substrate transporter like domains"/>
    <property type="match status" value="1"/>
</dbReference>
<evidence type="ECO:0000256" key="2">
    <source>
        <dbReference type="ARBA" id="ARBA00022692"/>
    </source>
</evidence>
<evidence type="ECO:0000256" key="4">
    <source>
        <dbReference type="ARBA" id="ARBA00023136"/>
    </source>
</evidence>
<feature type="transmembrane region" description="Helical" evidence="5">
    <location>
        <begin position="357"/>
        <end position="377"/>
    </location>
</feature>
<evidence type="ECO:0000259" key="6">
    <source>
        <dbReference type="PROSITE" id="PS50850"/>
    </source>
</evidence>
<feature type="transmembrane region" description="Helical" evidence="5">
    <location>
        <begin position="455"/>
        <end position="473"/>
    </location>
</feature>
<dbReference type="SUPFAM" id="SSF103473">
    <property type="entry name" value="MFS general substrate transporter"/>
    <property type="match status" value="1"/>
</dbReference>
<evidence type="ECO:0000313" key="8">
    <source>
        <dbReference type="Proteomes" id="UP000799428"/>
    </source>
</evidence>
<feature type="transmembrane region" description="Helical" evidence="5">
    <location>
        <begin position="84"/>
        <end position="102"/>
    </location>
</feature>
<feature type="transmembrane region" description="Helical" evidence="5">
    <location>
        <begin position="172"/>
        <end position="190"/>
    </location>
</feature>
<dbReference type="InterPro" id="IPR036259">
    <property type="entry name" value="MFS_trans_sf"/>
</dbReference>
<accession>A0A6G1KRP9</accession>
<reference evidence="7" key="1">
    <citation type="journal article" date="2020" name="Stud. Mycol.">
        <title>101 Dothideomycetes genomes: a test case for predicting lifestyles and emergence of pathogens.</title>
        <authorList>
            <person name="Haridas S."/>
            <person name="Albert R."/>
            <person name="Binder M."/>
            <person name="Bloem J."/>
            <person name="Labutti K."/>
            <person name="Salamov A."/>
            <person name="Andreopoulos B."/>
            <person name="Baker S."/>
            <person name="Barry K."/>
            <person name="Bills G."/>
            <person name="Bluhm B."/>
            <person name="Cannon C."/>
            <person name="Castanera R."/>
            <person name="Culley D."/>
            <person name="Daum C."/>
            <person name="Ezra D."/>
            <person name="Gonzalez J."/>
            <person name="Henrissat B."/>
            <person name="Kuo A."/>
            <person name="Liang C."/>
            <person name="Lipzen A."/>
            <person name="Lutzoni F."/>
            <person name="Magnuson J."/>
            <person name="Mondo S."/>
            <person name="Nolan M."/>
            <person name="Ohm R."/>
            <person name="Pangilinan J."/>
            <person name="Park H.-J."/>
            <person name="Ramirez L."/>
            <person name="Alfaro M."/>
            <person name="Sun H."/>
            <person name="Tritt A."/>
            <person name="Yoshinaga Y."/>
            <person name="Zwiers L.-H."/>
            <person name="Turgeon B."/>
            <person name="Goodwin S."/>
            <person name="Spatafora J."/>
            <person name="Crous P."/>
            <person name="Grigoriev I."/>
        </authorList>
    </citation>
    <scope>NUCLEOTIDE SEQUENCE</scope>
    <source>
        <strain evidence="7">CBS 279.74</strain>
    </source>
</reference>
<comment type="subcellular location">
    <subcellularLocation>
        <location evidence="1">Membrane</location>
        <topology evidence="1">Multi-pass membrane protein</topology>
    </subcellularLocation>
</comment>
<dbReference type="InterPro" id="IPR020846">
    <property type="entry name" value="MFS_dom"/>
</dbReference>
<sequence length="485" mass="53007">MNEPAQLEKGAIEPEVSPIAVDTKLVTWNSPIDPSNPLNWTKTRKWATSILTSLGGLVTLMSGAMLAPALGVVGSDLNIFEVEASLALSIYILAFAFGPMVLAPLSEVVGRRPVWIFGSAWYVLWNTLCGVSNNRGLLIAGRFMAGLGASAEYAVSRPIVNDCWSSDERGRSFAVSAFIPLLGPALGPIVGGVTVQNLNWRWTFYVLSIFDFVILVLFIFFLPETHAQTILSKKAAKLRKSTGEEYYTSVDLANQSLAERLKTAFVRPLRLLFTQPVIQIVALILSYQFGVLYIVQSTFSNIWTTRYGQTPAMSGLHYFAIVIGCMVGSWGVGWAMDRVWARLKKNHQGQTKPEYRVPLMIPGAILIPIGLLWYGWAAEQELHWIVPDIGIAIFGCGYMSSGTASMAYVTEAFLNHTASSGAATQFLRNVFAFAFPIFAPSLYKSLGYGVGDTVLAAVALGCGIPASFILWKYGEMLRGKGKEVK</sequence>
<dbReference type="FunFam" id="1.20.1250.20:FF:000011">
    <property type="entry name" value="MFS multidrug transporter, putative"/>
    <property type="match status" value="1"/>
</dbReference>
<name>A0A6G1KRP9_9PLEO</name>
<dbReference type="EMBL" id="MU005764">
    <property type="protein sequence ID" value="KAF2715071.1"/>
    <property type="molecule type" value="Genomic_DNA"/>
</dbReference>
<dbReference type="Proteomes" id="UP000799428">
    <property type="component" value="Unassembled WGS sequence"/>
</dbReference>
<proteinExistence type="predicted"/>
<keyword evidence="8" id="KW-1185">Reference proteome</keyword>
<dbReference type="PROSITE" id="PS00216">
    <property type="entry name" value="SUGAR_TRANSPORT_1"/>
    <property type="match status" value="1"/>
</dbReference>
<feature type="transmembrane region" description="Helical" evidence="5">
    <location>
        <begin position="315"/>
        <end position="336"/>
    </location>
</feature>
<dbReference type="GO" id="GO:0022857">
    <property type="term" value="F:transmembrane transporter activity"/>
    <property type="evidence" value="ECO:0007669"/>
    <property type="project" value="InterPro"/>
</dbReference>
<dbReference type="PROSITE" id="PS50850">
    <property type="entry name" value="MFS"/>
    <property type="match status" value="1"/>
</dbReference>